<name>A0A0N4VC16_ENTVE</name>
<sequence length="353" mass="39931">MPFIAVSYLLLLFFVDLCSCNEYFWLTADLVNVQWRKGCLTTGGCGDPRFKLTETNWASNEQVSISWSILEDFNQDRSRTFVTHWKRGSPTDVTFICEVVGIDPTYGFPRICDSTGNVQAFIKDPTYEVAELMMRYISLCIVVEVARARRADNVEFEGSTKIAVELKGRCFNASLTVEKHEQQCPWCQEKQDQQLMAFVGQTELDGRNGTSVLHRFNRDVQYLFIALAVLAGIALLSTAAFACLLLAFIKQRKGSSKTSKYPVETYYPSAIIGDTVKITDDSRYDMPWDQKYRPLPHWPNNRNGLTCSVNKSSPYTSGTLIYQTSRNSDDAVHYETPALVLSDHHNDSGHDSV</sequence>
<evidence type="ECO:0000313" key="6">
    <source>
        <dbReference type="WBParaSite" id="EVEC_0000809401-mRNA-1"/>
    </source>
</evidence>
<keyword evidence="2" id="KW-0732">Signal</keyword>
<dbReference type="EMBL" id="UXUI01008986">
    <property type="protein sequence ID" value="VDD92827.1"/>
    <property type="molecule type" value="Genomic_DNA"/>
</dbReference>
<dbReference type="Proteomes" id="UP000274131">
    <property type="component" value="Unassembled WGS sequence"/>
</dbReference>
<reference evidence="4 5" key="2">
    <citation type="submission" date="2018-10" db="EMBL/GenBank/DDBJ databases">
        <authorList>
            <consortium name="Pathogen Informatics"/>
        </authorList>
    </citation>
    <scope>NUCLEOTIDE SEQUENCE [LARGE SCALE GENOMIC DNA]</scope>
</reference>
<keyword evidence="1" id="KW-0812">Transmembrane</keyword>
<reference evidence="6" key="1">
    <citation type="submission" date="2017-02" db="UniProtKB">
        <authorList>
            <consortium name="WormBaseParasite"/>
        </authorList>
    </citation>
    <scope>IDENTIFICATION</scope>
</reference>
<evidence type="ECO:0000256" key="1">
    <source>
        <dbReference type="SAM" id="Phobius"/>
    </source>
</evidence>
<gene>
    <name evidence="4" type="ORF">EVEC_LOCUS7578</name>
</gene>
<dbReference type="AlphaFoldDB" id="A0A0N4VC16"/>
<keyword evidence="5" id="KW-1185">Reference proteome</keyword>
<protein>
    <submittedName>
        <fullName evidence="6">Ig-like domain-containing protein</fullName>
    </submittedName>
</protein>
<dbReference type="PANTHER" id="PTHR38626:SF2">
    <property type="entry name" value="CUB DOMAIN-CONTAINING PROTEIN"/>
    <property type="match status" value="1"/>
</dbReference>
<dbReference type="PANTHER" id="PTHR38626">
    <property type="entry name" value="SKN-1 DEPENDENT ZYGOTIC TRANSCRIPT-RELATED"/>
    <property type="match status" value="1"/>
</dbReference>
<accession>A0A0N4VC16</accession>
<feature type="chain" id="PRO_5043122883" evidence="2">
    <location>
        <begin position="21"/>
        <end position="353"/>
    </location>
</feature>
<dbReference type="InterPro" id="IPR040426">
    <property type="entry name" value="C05B5.4-like"/>
</dbReference>
<evidence type="ECO:0000256" key="2">
    <source>
        <dbReference type="SAM" id="SignalP"/>
    </source>
</evidence>
<evidence type="ECO:0000313" key="4">
    <source>
        <dbReference type="EMBL" id="VDD92827.1"/>
    </source>
</evidence>
<keyword evidence="1" id="KW-1133">Transmembrane helix</keyword>
<dbReference type="OrthoDB" id="5862752at2759"/>
<evidence type="ECO:0000313" key="5">
    <source>
        <dbReference type="Proteomes" id="UP000274131"/>
    </source>
</evidence>
<evidence type="ECO:0000259" key="3">
    <source>
        <dbReference type="Pfam" id="PF25330"/>
    </source>
</evidence>
<feature type="domain" description="C2" evidence="3">
    <location>
        <begin position="24"/>
        <end position="182"/>
    </location>
</feature>
<proteinExistence type="predicted"/>
<dbReference type="InterPro" id="IPR057569">
    <property type="entry name" value="C2_nem"/>
</dbReference>
<feature type="transmembrane region" description="Helical" evidence="1">
    <location>
        <begin position="222"/>
        <end position="249"/>
    </location>
</feature>
<keyword evidence="1" id="KW-0472">Membrane</keyword>
<dbReference type="Pfam" id="PF25330">
    <property type="entry name" value="C2_nem"/>
    <property type="match status" value="1"/>
</dbReference>
<organism evidence="6">
    <name type="scientific">Enterobius vermicularis</name>
    <name type="common">Human pinworm</name>
    <dbReference type="NCBI Taxonomy" id="51028"/>
    <lineage>
        <taxon>Eukaryota</taxon>
        <taxon>Metazoa</taxon>
        <taxon>Ecdysozoa</taxon>
        <taxon>Nematoda</taxon>
        <taxon>Chromadorea</taxon>
        <taxon>Rhabditida</taxon>
        <taxon>Spirurina</taxon>
        <taxon>Oxyuridomorpha</taxon>
        <taxon>Oxyuroidea</taxon>
        <taxon>Oxyuridae</taxon>
        <taxon>Enterobius</taxon>
    </lineage>
</organism>
<feature type="signal peptide" evidence="2">
    <location>
        <begin position="1"/>
        <end position="20"/>
    </location>
</feature>
<dbReference type="WBParaSite" id="EVEC_0000809401-mRNA-1">
    <property type="protein sequence ID" value="EVEC_0000809401-mRNA-1"/>
    <property type="gene ID" value="EVEC_0000809401"/>
</dbReference>